<keyword evidence="9" id="KW-1185">Reference proteome</keyword>
<dbReference type="AlphaFoldDB" id="A0AAV9L5Z7"/>
<evidence type="ECO:0000256" key="6">
    <source>
        <dbReference type="ARBA" id="ARBA00022989"/>
    </source>
</evidence>
<dbReference type="EMBL" id="JAWPEI010000007">
    <property type="protein sequence ID" value="KAK4721132.1"/>
    <property type="molecule type" value="Genomic_DNA"/>
</dbReference>
<sequence>MLFSFPSAPFPRNKKEDGTLKLYYLSAYCLSKILLLQLVGHNLRFKIEIFDQVDYYLFWSFTNSNLCSKI</sequence>
<evidence type="ECO:0000256" key="5">
    <source>
        <dbReference type="ARBA" id="ARBA00022748"/>
    </source>
</evidence>
<evidence type="ECO:0000256" key="7">
    <source>
        <dbReference type="ARBA" id="ARBA00023136"/>
    </source>
</evidence>
<keyword evidence="6" id="KW-1133">Transmembrane helix</keyword>
<comment type="subcellular location">
    <subcellularLocation>
        <location evidence="1">Membrane</location>
        <topology evidence="1">Multi-pass membrane protein</topology>
    </subcellularLocation>
</comment>
<keyword evidence="5" id="KW-0201">Cytochrome c-type biogenesis</keyword>
<evidence type="ECO:0000313" key="9">
    <source>
        <dbReference type="Proteomes" id="UP001311915"/>
    </source>
</evidence>
<dbReference type="GO" id="GO:0017004">
    <property type="term" value="P:cytochrome complex assembly"/>
    <property type="evidence" value="ECO:0007669"/>
    <property type="project" value="UniProtKB-KW"/>
</dbReference>
<accession>A0AAV9L5Z7</accession>
<evidence type="ECO:0000256" key="1">
    <source>
        <dbReference type="ARBA" id="ARBA00004141"/>
    </source>
</evidence>
<reference evidence="8 9" key="1">
    <citation type="submission" date="2023-10" db="EMBL/GenBank/DDBJ databases">
        <title>Genome-Wide Identification Analysis in wild type Solanum Pinnatisectum Reveals Some Genes Defensing Phytophthora Infestans.</title>
        <authorList>
            <person name="Sun C."/>
        </authorList>
    </citation>
    <scope>NUCLEOTIDE SEQUENCE [LARGE SCALE GENOMIC DNA]</scope>
    <source>
        <strain evidence="8">LQN</strain>
        <tissue evidence="8">Leaf</tissue>
    </source>
</reference>
<dbReference type="PANTHER" id="PTHR30070">
    <property type="entry name" value="HEME EXPORTER PROTEIN B"/>
    <property type="match status" value="1"/>
</dbReference>
<comment type="caution">
    <text evidence="8">The sequence shown here is derived from an EMBL/GenBank/DDBJ whole genome shotgun (WGS) entry which is preliminary data.</text>
</comment>
<protein>
    <submittedName>
        <fullName evidence="8">Uncharacterized protein</fullName>
    </submittedName>
</protein>
<gene>
    <name evidence="8" type="ORF">R3W88_011365</name>
</gene>
<dbReference type="Proteomes" id="UP001311915">
    <property type="component" value="Unassembled WGS sequence"/>
</dbReference>
<keyword evidence="4" id="KW-0812">Transmembrane</keyword>
<dbReference type="GO" id="GO:0015232">
    <property type="term" value="F:heme transmembrane transporter activity"/>
    <property type="evidence" value="ECO:0007669"/>
    <property type="project" value="InterPro"/>
</dbReference>
<name>A0AAV9L5Z7_9SOLN</name>
<dbReference type="PANTHER" id="PTHR30070:SF1">
    <property type="entry name" value="CYTOCHROME C BIOGENESIS B-RELATED"/>
    <property type="match status" value="1"/>
</dbReference>
<proteinExistence type="inferred from homology"/>
<dbReference type="GO" id="GO:1903607">
    <property type="term" value="P:cytochrome c biosynthetic process"/>
    <property type="evidence" value="ECO:0007669"/>
    <property type="project" value="TreeGrafter"/>
</dbReference>
<evidence type="ECO:0000256" key="4">
    <source>
        <dbReference type="ARBA" id="ARBA00022692"/>
    </source>
</evidence>
<comment type="similarity">
    <text evidence="2">Belongs to the CcmB/CycW/HelB family.</text>
</comment>
<evidence type="ECO:0000313" key="8">
    <source>
        <dbReference type="EMBL" id="KAK4721132.1"/>
    </source>
</evidence>
<organism evidence="8 9">
    <name type="scientific">Solanum pinnatisectum</name>
    <name type="common">tansyleaf nightshade</name>
    <dbReference type="NCBI Taxonomy" id="50273"/>
    <lineage>
        <taxon>Eukaryota</taxon>
        <taxon>Viridiplantae</taxon>
        <taxon>Streptophyta</taxon>
        <taxon>Embryophyta</taxon>
        <taxon>Tracheophyta</taxon>
        <taxon>Spermatophyta</taxon>
        <taxon>Magnoliopsida</taxon>
        <taxon>eudicotyledons</taxon>
        <taxon>Gunneridae</taxon>
        <taxon>Pentapetalae</taxon>
        <taxon>asterids</taxon>
        <taxon>lamiids</taxon>
        <taxon>Solanales</taxon>
        <taxon>Solanaceae</taxon>
        <taxon>Solanoideae</taxon>
        <taxon>Solaneae</taxon>
        <taxon>Solanum</taxon>
    </lineage>
</organism>
<evidence type="ECO:0000256" key="3">
    <source>
        <dbReference type="ARBA" id="ARBA00022448"/>
    </source>
</evidence>
<dbReference type="GO" id="GO:0016020">
    <property type="term" value="C:membrane"/>
    <property type="evidence" value="ECO:0007669"/>
    <property type="project" value="UniProtKB-SubCell"/>
</dbReference>
<evidence type="ECO:0000256" key="2">
    <source>
        <dbReference type="ARBA" id="ARBA00010544"/>
    </source>
</evidence>
<keyword evidence="3" id="KW-0813">Transport</keyword>
<keyword evidence="7" id="KW-0472">Membrane</keyword>
<dbReference type="InterPro" id="IPR003544">
    <property type="entry name" value="Cyt_c_biogenesis_CcmB"/>
</dbReference>